<protein>
    <recommendedName>
        <fullName evidence="6">DNA polymerase epsilon subunit</fullName>
    </recommendedName>
    <alternativeName>
        <fullName evidence="6">DNA polymerase II subunit 2</fullName>
    </alternativeName>
</protein>
<dbReference type="GO" id="GO:0008622">
    <property type="term" value="C:epsilon DNA polymerase complex"/>
    <property type="evidence" value="ECO:0007669"/>
    <property type="project" value="UniProtKB-UniRule"/>
</dbReference>
<evidence type="ECO:0000313" key="9">
    <source>
        <dbReference type="Proteomes" id="UP000054007"/>
    </source>
</evidence>
<dbReference type="PIRSF" id="PIRSF000799">
    <property type="entry name" value="DNA_pol_eps_2"/>
    <property type="match status" value="1"/>
</dbReference>
<dbReference type="AlphaFoldDB" id="A0A0D7BBP5"/>
<dbReference type="GO" id="GO:0003677">
    <property type="term" value="F:DNA binding"/>
    <property type="evidence" value="ECO:0007669"/>
    <property type="project" value="UniProtKB-UniRule"/>
</dbReference>
<evidence type="ECO:0000256" key="3">
    <source>
        <dbReference type="ARBA" id="ARBA00022705"/>
    </source>
</evidence>
<keyword evidence="3 6" id="KW-0235">DNA replication</keyword>
<evidence type="ECO:0000313" key="8">
    <source>
        <dbReference type="EMBL" id="KIY67938.1"/>
    </source>
</evidence>
<comment type="subcellular location">
    <subcellularLocation>
        <location evidence="1 6">Nucleus</location>
    </subcellularLocation>
</comment>
<dbReference type="GO" id="GO:0042276">
    <property type="term" value="P:error-prone translesion synthesis"/>
    <property type="evidence" value="ECO:0007669"/>
    <property type="project" value="TreeGrafter"/>
</dbReference>
<dbReference type="InterPro" id="IPR016266">
    <property type="entry name" value="POLE2"/>
</dbReference>
<comment type="similarity">
    <text evidence="2 6">Belongs to the DNA polymerase epsilon subunit B family.</text>
</comment>
<evidence type="ECO:0000256" key="4">
    <source>
        <dbReference type="ARBA" id="ARBA00023125"/>
    </source>
</evidence>
<evidence type="ECO:0000256" key="5">
    <source>
        <dbReference type="ARBA" id="ARBA00023242"/>
    </source>
</evidence>
<dbReference type="STRING" id="1314674.A0A0D7BBP5"/>
<dbReference type="OrthoDB" id="2916018at2759"/>
<evidence type="ECO:0000259" key="7">
    <source>
        <dbReference type="Pfam" id="PF04042"/>
    </source>
</evidence>
<dbReference type="Proteomes" id="UP000054007">
    <property type="component" value="Unassembled WGS sequence"/>
</dbReference>
<name>A0A0D7BBP5_9AGAR</name>
<dbReference type="PANTHER" id="PTHR12708">
    <property type="entry name" value="DNA POLYMERASE EPSILON SUBUNIT B"/>
    <property type="match status" value="1"/>
</dbReference>
<reference evidence="8 9" key="1">
    <citation type="journal article" date="2015" name="Fungal Genet. Biol.">
        <title>Evolution of novel wood decay mechanisms in Agaricales revealed by the genome sequences of Fistulina hepatica and Cylindrobasidium torrendii.</title>
        <authorList>
            <person name="Floudas D."/>
            <person name="Held B.W."/>
            <person name="Riley R."/>
            <person name="Nagy L.G."/>
            <person name="Koehler G."/>
            <person name="Ransdell A.S."/>
            <person name="Younus H."/>
            <person name="Chow J."/>
            <person name="Chiniquy J."/>
            <person name="Lipzen A."/>
            <person name="Tritt A."/>
            <person name="Sun H."/>
            <person name="Haridas S."/>
            <person name="LaButti K."/>
            <person name="Ohm R.A."/>
            <person name="Kues U."/>
            <person name="Blanchette R.A."/>
            <person name="Grigoriev I.V."/>
            <person name="Minto R.E."/>
            <person name="Hibbett D.S."/>
        </authorList>
    </citation>
    <scope>NUCLEOTIDE SEQUENCE [LARGE SCALE GENOMIC DNA]</scope>
    <source>
        <strain evidence="8 9">FP15055 ss-10</strain>
    </source>
</reference>
<dbReference type="InterPro" id="IPR007185">
    <property type="entry name" value="DNA_pol_a/d/e_bsu"/>
</dbReference>
<evidence type="ECO:0000256" key="6">
    <source>
        <dbReference type="PIRNR" id="PIRNR000799"/>
    </source>
</evidence>
<dbReference type="EMBL" id="KN880513">
    <property type="protein sequence ID" value="KIY67938.1"/>
    <property type="molecule type" value="Genomic_DNA"/>
</dbReference>
<keyword evidence="5 6" id="KW-0539">Nucleus</keyword>
<dbReference type="GO" id="GO:0006261">
    <property type="term" value="P:DNA-templated DNA replication"/>
    <property type="evidence" value="ECO:0007669"/>
    <property type="project" value="InterPro"/>
</dbReference>
<comment type="function">
    <text evidence="6">Participates in DNA repair and in chromosomal DNA replication.</text>
</comment>
<proteinExistence type="inferred from homology"/>
<dbReference type="Pfam" id="PF04042">
    <property type="entry name" value="DNA_pol_E_B"/>
    <property type="match status" value="1"/>
</dbReference>
<sequence length="541" mass="61079">MPDARQTLIIKVFRKYSNSLGPDALNLVEQILDFHDFDQDEVDASLEALAMAYNKQDDATMKVDVEVLRRAYESLQDKDEADELEPDALDPESHLYVIDAFEMPLWHWSTERGTFEKSSAQPTMSASPESRVAALRDRLHVIKQCVLRNEHFSPSTLPSRDRDKLVTLRSTKQLLGRAGERFLLLGRLAHSKEGNVCIEDADGSVELDFTKMDVPGEGFFTEGCMALVEGEYTDEGTLEIVAIGQPPCETRKVARSIYGHIDFLGKGATSLAEDAQHTQRIRSDMAELNFFFLSDVWLDHPQTLSGLQKMFDNCIENNFIPKIITLCGNFTSHSLLHGNSRDIQRYQDNFDVLADLISSYPALTRSTHFIFVPGPLDITGNATLPRRPIMASFTARLRAKIPKAHFATNPCRIKFFNQEIVIFREDSMSKMLRNVIGVKPDAQSDDLKRYLVQSILDQGHLTPLSVQTQATLSDFDHTLRLYPLPTTLILADKYEHYKVTYTGCHVFNPSSFIGGSYTFSTYSPAEVNSEECVLEFDPPEQ</sequence>
<keyword evidence="4 6" id="KW-0238">DNA-binding</keyword>
<evidence type="ECO:0000256" key="1">
    <source>
        <dbReference type="ARBA" id="ARBA00004123"/>
    </source>
</evidence>
<dbReference type="PANTHER" id="PTHR12708:SF0">
    <property type="entry name" value="DNA POLYMERASE EPSILON SUBUNIT 2"/>
    <property type="match status" value="1"/>
</dbReference>
<organism evidence="8 9">
    <name type="scientific">Cylindrobasidium torrendii FP15055 ss-10</name>
    <dbReference type="NCBI Taxonomy" id="1314674"/>
    <lineage>
        <taxon>Eukaryota</taxon>
        <taxon>Fungi</taxon>
        <taxon>Dikarya</taxon>
        <taxon>Basidiomycota</taxon>
        <taxon>Agaricomycotina</taxon>
        <taxon>Agaricomycetes</taxon>
        <taxon>Agaricomycetidae</taxon>
        <taxon>Agaricales</taxon>
        <taxon>Marasmiineae</taxon>
        <taxon>Physalacriaceae</taxon>
        <taxon>Cylindrobasidium</taxon>
    </lineage>
</organism>
<keyword evidence="9" id="KW-1185">Reference proteome</keyword>
<accession>A0A0D7BBP5</accession>
<feature type="domain" description="DNA polymerase alpha/delta/epsilon subunit B" evidence="7">
    <location>
        <begin position="290"/>
        <end position="497"/>
    </location>
</feature>
<gene>
    <name evidence="8" type="ORF">CYLTODRAFT_422061</name>
</gene>
<dbReference type="Gene3D" id="3.60.21.50">
    <property type="match status" value="1"/>
</dbReference>
<evidence type="ECO:0000256" key="2">
    <source>
        <dbReference type="ARBA" id="ARBA00009560"/>
    </source>
</evidence>